<reference evidence="2 3" key="1">
    <citation type="journal article" date="2019" name="Sci. Rep.">
        <title>Orb-weaving spider Araneus ventricosus genome elucidates the spidroin gene catalogue.</title>
        <authorList>
            <person name="Kono N."/>
            <person name="Nakamura H."/>
            <person name="Ohtoshi R."/>
            <person name="Moran D.A.P."/>
            <person name="Shinohara A."/>
            <person name="Yoshida Y."/>
            <person name="Fujiwara M."/>
            <person name="Mori M."/>
            <person name="Tomita M."/>
            <person name="Arakawa K."/>
        </authorList>
    </citation>
    <scope>NUCLEOTIDE SEQUENCE [LARGE SCALE GENOMIC DNA]</scope>
</reference>
<organism evidence="2 3">
    <name type="scientific">Araneus ventricosus</name>
    <name type="common">Orbweaver spider</name>
    <name type="synonym">Epeira ventricosa</name>
    <dbReference type="NCBI Taxonomy" id="182803"/>
    <lineage>
        <taxon>Eukaryota</taxon>
        <taxon>Metazoa</taxon>
        <taxon>Ecdysozoa</taxon>
        <taxon>Arthropoda</taxon>
        <taxon>Chelicerata</taxon>
        <taxon>Arachnida</taxon>
        <taxon>Araneae</taxon>
        <taxon>Araneomorphae</taxon>
        <taxon>Entelegynae</taxon>
        <taxon>Araneoidea</taxon>
        <taxon>Araneidae</taxon>
        <taxon>Araneus</taxon>
    </lineage>
</organism>
<feature type="region of interest" description="Disordered" evidence="1">
    <location>
        <begin position="75"/>
        <end position="96"/>
    </location>
</feature>
<dbReference type="AlphaFoldDB" id="A0A4Y2BV14"/>
<evidence type="ECO:0000313" key="2">
    <source>
        <dbReference type="EMBL" id="GBL96042.1"/>
    </source>
</evidence>
<protein>
    <submittedName>
        <fullName evidence="2">Uncharacterized protein</fullName>
    </submittedName>
</protein>
<sequence length="151" mass="16655">MSEDDPRIEKAHFPKRGALVMYASVVGQKKRELMSEGCLPLYVKEARVFFAGGLCGDQNKSASFVGCAAAPPRIMRDDHPPPLSPDPFFSSPKENPADPLASLPAIALDRDPRGTPLFWHKRGMCKLANAIFSPSSFLRIIDKQFGELLQQ</sequence>
<dbReference type="Proteomes" id="UP000499080">
    <property type="component" value="Unassembled WGS sequence"/>
</dbReference>
<accession>A0A4Y2BV14</accession>
<keyword evidence="3" id="KW-1185">Reference proteome</keyword>
<comment type="caution">
    <text evidence="2">The sequence shown here is derived from an EMBL/GenBank/DDBJ whole genome shotgun (WGS) entry which is preliminary data.</text>
</comment>
<proteinExistence type="predicted"/>
<name>A0A4Y2BV14_ARAVE</name>
<dbReference type="EMBL" id="BGPR01000116">
    <property type="protein sequence ID" value="GBL96042.1"/>
    <property type="molecule type" value="Genomic_DNA"/>
</dbReference>
<gene>
    <name evidence="2" type="ORF">AVEN_199998_1</name>
</gene>
<evidence type="ECO:0000256" key="1">
    <source>
        <dbReference type="SAM" id="MobiDB-lite"/>
    </source>
</evidence>
<evidence type="ECO:0000313" key="3">
    <source>
        <dbReference type="Proteomes" id="UP000499080"/>
    </source>
</evidence>